<evidence type="ECO:0000313" key="11">
    <source>
        <dbReference type="Proteomes" id="UP001519460"/>
    </source>
</evidence>
<dbReference type="GO" id="GO:0008146">
    <property type="term" value="F:sulfotransferase activity"/>
    <property type="evidence" value="ECO:0007669"/>
    <property type="project" value="UniProtKB-ARBA"/>
</dbReference>
<evidence type="ECO:0000256" key="2">
    <source>
        <dbReference type="ARBA" id="ARBA00006339"/>
    </source>
</evidence>
<keyword evidence="8 9" id="KW-0325">Glycoprotein</keyword>
<dbReference type="EC" id="2.8.2.-" evidence="9"/>
<comment type="subcellular location">
    <subcellularLocation>
        <location evidence="1 9">Golgi apparatus membrane</location>
        <topology evidence="1 9">Single-pass type II membrane protein</topology>
    </subcellularLocation>
</comment>
<evidence type="ECO:0000256" key="3">
    <source>
        <dbReference type="ARBA" id="ARBA00022679"/>
    </source>
</evidence>
<evidence type="ECO:0000256" key="1">
    <source>
        <dbReference type="ARBA" id="ARBA00004323"/>
    </source>
</evidence>
<dbReference type="PANTHER" id="PTHR12137">
    <property type="entry name" value="CARBOHYDRATE SULFOTRANSFERASE"/>
    <property type="match status" value="1"/>
</dbReference>
<dbReference type="AlphaFoldDB" id="A0ABD0JDI5"/>
<dbReference type="InterPro" id="IPR018011">
    <property type="entry name" value="Carb_sulfotrans_8-10"/>
</dbReference>
<evidence type="ECO:0000256" key="9">
    <source>
        <dbReference type="RuleBase" id="RU364020"/>
    </source>
</evidence>
<proteinExistence type="inferred from homology"/>
<keyword evidence="3 9" id="KW-0808">Transferase</keyword>
<evidence type="ECO:0000256" key="8">
    <source>
        <dbReference type="ARBA" id="ARBA00023180"/>
    </source>
</evidence>
<name>A0ABD0JDI5_9CAEN</name>
<dbReference type="Pfam" id="PF03567">
    <property type="entry name" value="Sulfotransfer_2"/>
    <property type="match status" value="1"/>
</dbReference>
<keyword evidence="11" id="KW-1185">Reference proteome</keyword>
<evidence type="ECO:0000256" key="6">
    <source>
        <dbReference type="ARBA" id="ARBA00023034"/>
    </source>
</evidence>
<comment type="similarity">
    <text evidence="2 9">Belongs to the sulfotransferase 2 family.</text>
</comment>
<gene>
    <name evidence="10" type="ORF">BaRGS_00035892</name>
</gene>
<evidence type="ECO:0000256" key="4">
    <source>
        <dbReference type="ARBA" id="ARBA00022692"/>
    </source>
</evidence>
<keyword evidence="7" id="KW-0472">Membrane</keyword>
<keyword evidence="9" id="KW-0119">Carbohydrate metabolism</keyword>
<keyword evidence="6 9" id="KW-0333">Golgi apparatus</keyword>
<dbReference type="Proteomes" id="UP001519460">
    <property type="component" value="Unassembled WGS sequence"/>
</dbReference>
<accession>A0ABD0JDI5</accession>
<evidence type="ECO:0000256" key="5">
    <source>
        <dbReference type="ARBA" id="ARBA00022989"/>
    </source>
</evidence>
<dbReference type="PANTHER" id="PTHR12137:SF54">
    <property type="entry name" value="CARBOHYDRATE SULFOTRANSFERASE"/>
    <property type="match status" value="1"/>
</dbReference>
<reference evidence="10 11" key="1">
    <citation type="journal article" date="2023" name="Sci. Data">
        <title>Genome assembly of the Korean intertidal mud-creeper Batillaria attramentaria.</title>
        <authorList>
            <person name="Patra A.K."/>
            <person name="Ho P.T."/>
            <person name="Jun S."/>
            <person name="Lee S.J."/>
            <person name="Kim Y."/>
            <person name="Won Y.J."/>
        </authorList>
    </citation>
    <scope>NUCLEOTIDE SEQUENCE [LARGE SCALE GENOMIC DNA]</scope>
    <source>
        <strain evidence="10">Wonlab-2016</strain>
    </source>
</reference>
<dbReference type="GO" id="GO:0000139">
    <property type="term" value="C:Golgi membrane"/>
    <property type="evidence" value="ECO:0007669"/>
    <property type="project" value="UniProtKB-SubCell"/>
</dbReference>
<sequence>MKYGARCYGTRQWRKVFKLVGCFILGFLFHMGISDVLRPWETSSDLATYEYDVDSLRTNQRRDSYMYKVTDEIASQSHLPPEPKLGVRLKTTDETMKKRREAVDATCRGARNDSDYLDNPGPLISKDNQFLHCPVTKAASTFWFRFLMTLDTKDSMKSPFTFPLSDNMGRKEQKFHLLRPEMKLGFLKQTTKNVFVRDPYNRMFSAFVDKAFAPNPYFWHIWGKPSIVKFRKNATAASRRCGHDVTFAEVMSYAAEKSAVGPWDIHFDSVDHLCQPCGFKYDVIGKMETFSDDLGYLAKHLNLSLTGYFTSDKFRYEYVKDAIEDTVNSPFRWMSKIRRCMSKYEAGLRIWRKLQIRGIIDRNIQLPYNPASFERVTAKQLIESALSSYRQSTDREGLRRQKRDAFLEAYSTVNMKALHKLKRVFEKDFQMFGYDPEPADVFHPVTVTSTGAFQWDRPWGGSSV</sequence>
<comment type="caution">
    <text evidence="10">The sequence shown here is derived from an EMBL/GenBank/DDBJ whole genome shotgun (WGS) entry which is preliminary data.</text>
</comment>
<evidence type="ECO:0000256" key="7">
    <source>
        <dbReference type="ARBA" id="ARBA00023136"/>
    </source>
</evidence>
<evidence type="ECO:0000313" key="10">
    <source>
        <dbReference type="EMBL" id="KAK7471456.1"/>
    </source>
</evidence>
<keyword evidence="4" id="KW-0812">Transmembrane</keyword>
<keyword evidence="9" id="KW-0735">Signal-anchor</keyword>
<keyword evidence="5" id="KW-1133">Transmembrane helix</keyword>
<dbReference type="EMBL" id="JACVVK020000492">
    <property type="protein sequence ID" value="KAK7471456.1"/>
    <property type="molecule type" value="Genomic_DNA"/>
</dbReference>
<protein>
    <recommendedName>
        <fullName evidence="9">Carbohydrate sulfotransferase</fullName>
        <ecNumber evidence="9">2.8.2.-</ecNumber>
    </recommendedName>
</protein>
<organism evidence="10 11">
    <name type="scientific">Batillaria attramentaria</name>
    <dbReference type="NCBI Taxonomy" id="370345"/>
    <lineage>
        <taxon>Eukaryota</taxon>
        <taxon>Metazoa</taxon>
        <taxon>Spiralia</taxon>
        <taxon>Lophotrochozoa</taxon>
        <taxon>Mollusca</taxon>
        <taxon>Gastropoda</taxon>
        <taxon>Caenogastropoda</taxon>
        <taxon>Sorbeoconcha</taxon>
        <taxon>Cerithioidea</taxon>
        <taxon>Batillariidae</taxon>
        <taxon>Batillaria</taxon>
    </lineage>
</organism>
<dbReference type="InterPro" id="IPR005331">
    <property type="entry name" value="Sulfotransferase"/>
</dbReference>